<proteinExistence type="predicted"/>
<comment type="caution">
    <text evidence="2">The sequence shown here is derived from an EMBL/GenBank/DDBJ whole genome shotgun (WGS) entry which is preliminary data.</text>
</comment>
<feature type="region of interest" description="Disordered" evidence="1">
    <location>
        <begin position="1"/>
        <end position="31"/>
    </location>
</feature>
<reference evidence="2 3" key="2">
    <citation type="submission" date="2007-04" db="EMBL/GenBank/DDBJ databases">
        <title>Draft genome sequence of Ruminococcus torques (ATCC 27756).</title>
        <authorList>
            <person name="Sudarsanam P."/>
            <person name="Ley R."/>
            <person name="Guruge J."/>
            <person name="Turnbaugh P.J."/>
            <person name="Mahowald M."/>
            <person name="Liep D."/>
            <person name="Gordon J."/>
        </authorList>
    </citation>
    <scope>NUCLEOTIDE SEQUENCE [LARGE SCALE GENOMIC DNA]</scope>
    <source>
        <strain evidence="2 3">ATCC 27756</strain>
    </source>
</reference>
<evidence type="ECO:0000256" key="1">
    <source>
        <dbReference type="SAM" id="MobiDB-lite"/>
    </source>
</evidence>
<dbReference type="EMBL" id="AAVP02000020">
    <property type="protein sequence ID" value="EDK23179.1"/>
    <property type="molecule type" value="Genomic_DNA"/>
</dbReference>
<gene>
    <name evidence="2" type="ORF">RUMTOR_02679</name>
</gene>
<organism evidence="2 3">
    <name type="scientific">[Ruminococcus] torques ATCC 27756</name>
    <dbReference type="NCBI Taxonomy" id="411460"/>
    <lineage>
        <taxon>Bacteria</taxon>
        <taxon>Bacillati</taxon>
        <taxon>Bacillota</taxon>
        <taxon>Clostridia</taxon>
        <taxon>Lachnospirales</taxon>
        <taxon>Lachnospiraceae</taxon>
        <taxon>Mediterraneibacter</taxon>
    </lineage>
</organism>
<accession>A5KQY7</accession>
<evidence type="ECO:0000313" key="2">
    <source>
        <dbReference type="EMBL" id="EDK23179.1"/>
    </source>
</evidence>
<sequence>MMKKAMTETVRSDRMLQRVGDGVSPIPVDRF</sequence>
<protein>
    <submittedName>
        <fullName evidence="2">Uncharacterized protein</fullName>
    </submittedName>
</protein>
<dbReference type="HOGENOM" id="CLU_3398273_0_0_9"/>
<reference evidence="2 3" key="1">
    <citation type="submission" date="2007-03" db="EMBL/GenBank/DDBJ databases">
        <authorList>
            <person name="Fulton L."/>
            <person name="Clifton S."/>
            <person name="Fulton B."/>
            <person name="Xu J."/>
            <person name="Minx P."/>
            <person name="Pepin K.H."/>
            <person name="Johnson M."/>
            <person name="Thiruvilangam P."/>
            <person name="Bhonagiri V."/>
            <person name="Nash W.E."/>
            <person name="Mardis E.R."/>
            <person name="Wilson R.K."/>
        </authorList>
    </citation>
    <scope>NUCLEOTIDE SEQUENCE [LARGE SCALE GENOMIC DNA]</scope>
    <source>
        <strain evidence="2 3">ATCC 27756</strain>
    </source>
</reference>
<dbReference type="AlphaFoldDB" id="A5KQY7"/>
<name>A5KQY7_9FIRM</name>
<evidence type="ECO:0000313" key="3">
    <source>
        <dbReference type="Proteomes" id="UP000003577"/>
    </source>
</evidence>
<dbReference type="PaxDb" id="411460-RUMTOR_02679"/>
<dbReference type="Proteomes" id="UP000003577">
    <property type="component" value="Unassembled WGS sequence"/>
</dbReference>